<feature type="signal peptide" evidence="1">
    <location>
        <begin position="1"/>
        <end position="17"/>
    </location>
</feature>
<dbReference type="Proteomes" id="UP000694872">
    <property type="component" value="Unplaced"/>
</dbReference>
<proteinExistence type="predicted"/>
<protein>
    <submittedName>
        <fullName evidence="2">Uncharacterized protein LOC106126636</fullName>
    </submittedName>
</protein>
<dbReference type="GeneID" id="106126636"/>
<evidence type="ECO:0000256" key="1">
    <source>
        <dbReference type="SAM" id="SignalP"/>
    </source>
</evidence>
<feature type="chain" id="PRO_5042590080" evidence="1">
    <location>
        <begin position="18"/>
        <end position="134"/>
    </location>
</feature>
<gene>
    <name evidence="2" type="primary">LOC106126636</name>
</gene>
<dbReference type="KEGG" id="pxu:106126636"/>
<dbReference type="AlphaFoldDB" id="A0AAJ6ZVK3"/>
<accession>A0AAJ6ZVK3</accession>
<reference evidence="2" key="1">
    <citation type="submission" date="2025-08" db="UniProtKB">
        <authorList>
            <consortium name="RefSeq"/>
        </authorList>
    </citation>
    <scope>IDENTIFICATION</scope>
</reference>
<name>A0AAJ6ZVK3_PAPXU</name>
<keyword evidence="1" id="KW-0732">Signal</keyword>
<evidence type="ECO:0000313" key="2">
    <source>
        <dbReference type="RefSeq" id="XP_013179836.1"/>
    </source>
</evidence>
<organism evidence="2">
    <name type="scientific">Papilio xuthus</name>
    <name type="common">Asian swallowtail butterfly</name>
    <dbReference type="NCBI Taxonomy" id="66420"/>
    <lineage>
        <taxon>Eukaryota</taxon>
        <taxon>Metazoa</taxon>
        <taxon>Ecdysozoa</taxon>
        <taxon>Arthropoda</taxon>
        <taxon>Hexapoda</taxon>
        <taxon>Insecta</taxon>
        <taxon>Pterygota</taxon>
        <taxon>Neoptera</taxon>
        <taxon>Endopterygota</taxon>
        <taxon>Lepidoptera</taxon>
        <taxon>Glossata</taxon>
        <taxon>Ditrysia</taxon>
        <taxon>Papilionoidea</taxon>
        <taxon>Papilionidae</taxon>
        <taxon>Papilioninae</taxon>
        <taxon>Papilio</taxon>
    </lineage>
</organism>
<sequence length="134" mass="15312">MISWYLIFALLVATSVCQRPSYAGSRPIGYPALEEITEEPTSARVDSKMAFGTTTMSTPIRTTTVRLPIEALGDRRLVETLLKLPLDKQPFWLLNWKKLEDNRTKPKTYPLKANSYLHHIPTSHPRPGLYPYKP</sequence>
<dbReference type="RefSeq" id="XP_013179836.1">
    <property type="nucleotide sequence ID" value="XM_013324382.1"/>
</dbReference>